<feature type="region of interest" description="Disordered" evidence="12">
    <location>
        <begin position="847"/>
        <end position="884"/>
    </location>
</feature>
<feature type="compositionally biased region" description="Polar residues" evidence="12">
    <location>
        <begin position="1"/>
        <end position="16"/>
    </location>
</feature>
<keyword evidence="16" id="KW-1185">Reference proteome</keyword>
<evidence type="ECO:0000256" key="2">
    <source>
        <dbReference type="ARBA" id="ARBA00022593"/>
    </source>
</evidence>
<evidence type="ECO:0000256" key="13">
    <source>
        <dbReference type="SAM" id="Phobius"/>
    </source>
</evidence>
<feature type="region of interest" description="Disordered" evidence="12">
    <location>
        <begin position="308"/>
        <end position="377"/>
    </location>
</feature>
<dbReference type="CDD" id="cd19527">
    <property type="entry name" value="RecA-like_PEX6_r2"/>
    <property type="match status" value="1"/>
</dbReference>
<dbReference type="InterPro" id="IPR003960">
    <property type="entry name" value="ATPase_AAA_CS"/>
</dbReference>
<feature type="region of interest" description="Disordered" evidence="12">
    <location>
        <begin position="1832"/>
        <end position="1856"/>
    </location>
</feature>
<feature type="region of interest" description="Disordered" evidence="12">
    <location>
        <begin position="152"/>
        <end position="185"/>
    </location>
</feature>
<dbReference type="GO" id="GO:0016887">
    <property type="term" value="F:ATP hydrolysis activity"/>
    <property type="evidence" value="ECO:0007669"/>
    <property type="project" value="InterPro"/>
</dbReference>
<feature type="compositionally biased region" description="Acidic residues" evidence="12">
    <location>
        <begin position="445"/>
        <end position="461"/>
    </location>
</feature>
<dbReference type="InterPro" id="IPR056995">
    <property type="entry name" value="PEX6_4th_dom"/>
</dbReference>
<dbReference type="FunFam" id="3.40.50.300:FF:000109">
    <property type="entry name" value="Peroxisomal biogenesis factor 6"/>
    <property type="match status" value="1"/>
</dbReference>
<dbReference type="InterPro" id="IPR047533">
    <property type="entry name" value="RecA-like_PEX6_r2"/>
</dbReference>
<keyword evidence="13" id="KW-1133">Transmembrane helix</keyword>
<dbReference type="EMBL" id="JAQGDS010000003">
    <property type="protein sequence ID" value="KAJ6262514.1"/>
    <property type="molecule type" value="Genomic_DNA"/>
</dbReference>
<feature type="domain" description="AAA+ ATPase" evidence="14">
    <location>
        <begin position="1563"/>
        <end position="1705"/>
    </location>
</feature>
<feature type="compositionally biased region" description="Acidic residues" evidence="12">
    <location>
        <begin position="408"/>
        <end position="432"/>
    </location>
</feature>
<keyword evidence="5" id="KW-0067">ATP-binding</keyword>
<feature type="domain" description="AAA+ ATPase" evidence="14">
    <location>
        <begin position="1294"/>
        <end position="1420"/>
    </location>
</feature>
<dbReference type="Pfam" id="PF23120">
    <property type="entry name" value="PEX6_N"/>
    <property type="match status" value="1"/>
</dbReference>
<feature type="compositionally biased region" description="Acidic residues" evidence="12">
    <location>
        <begin position="864"/>
        <end position="884"/>
    </location>
</feature>
<dbReference type="Pfam" id="PF23315">
    <property type="entry name" value="PEX6_4th"/>
    <property type="match status" value="1"/>
</dbReference>
<dbReference type="Proteomes" id="UP001221413">
    <property type="component" value="Unassembled WGS sequence"/>
</dbReference>
<organism evidence="15 16">
    <name type="scientific">Drechslerella dactyloides</name>
    <name type="common">Nematode-trapping fungus</name>
    <name type="synonym">Arthrobotrys dactyloides</name>
    <dbReference type="NCBI Taxonomy" id="74499"/>
    <lineage>
        <taxon>Eukaryota</taxon>
        <taxon>Fungi</taxon>
        <taxon>Dikarya</taxon>
        <taxon>Ascomycota</taxon>
        <taxon>Pezizomycotina</taxon>
        <taxon>Orbiliomycetes</taxon>
        <taxon>Orbiliales</taxon>
        <taxon>Orbiliaceae</taxon>
        <taxon>Drechslerella</taxon>
    </lineage>
</organism>
<evidence type="ECO:0000313" key="16">
    <source>
        <dbReference type="Proteomes" id="UP001221413"/>
    </source>
</evidence>
<evidence type="ECO:0000256" key="8">
    <source>
        <dbReference type="ARBA" id="ARBA00034811"/>
    </source>
</evidence>
<comment type="subunit">
    <text evidence="11">Interacts with PEX1; forming the PEX1-PEX6 AAA ATPase complex, which is composed of a heterohexamer formed by a trimer of PEX1-PEX6 dimers.</text>
</comment>
<dbReference type="FunFam" id="1.10.8.60:FF:000039">
    <property type="entry name" value="peroxisome biogenesis factor 6"/>
    <property type="match status" value="1"/>
</dbReference>
<feature type="compositionally biased region" description="Acidic residues" evidence="12">
    <location>
        <begin position="364"/>
        <end position="377"/>
    </location>
</feature>
<keyword evidence="4" id="KW-0378">Hydrolase</keyword>
<dbReference type="GO" id="GO:0005524">
    <property type="term" value="F:ATP binding"/>
    <property type="evidence" value="ECO:0007669"/>
    <property type="project" value="UniProtKB-KW"/>
</dbReference>
<evidence type="ECO:0000256" key="12">
    <source>
        <dbReference type="SAM" id="MobiDB-lite"/>
    </source>
</evidence>
<dbReference type="Gene3D" id="3.40.50.300">
    <property type="entry name" value="P-loop containing nucleotide triphosphate hydrolases"/>
    <property type="match status" value="2"/>
</dbReference>
<keyword evidence="3" id="KW-0547">Nucleotide-binding</keyword>
<evidence type="ECO:0000256" key="3">
    <source>
        <dbReference type="ARBA" id="ARBA00022741"/>
    </source>
</evidence>
<sequence length="1856" mass="198461">MSPTTTANDKSRSPSPCGTGARAPPTPFVGYVIMALCLITITISLLPAFWDLLRAAQIALAYAAMLGAGILARFPSLCLGTDGAGAHCVWFPRHDRLTFAQWVDVEEVLPMLEGVALVALSVCLVTRRSRLARQTDRYIGLDLGACEVEVEREEVDEEEEEKERPQQIGTAGNLHSTPRPCESDVEELRRRLRSNDEQRAKMARNLRVKEIRRVKGALVKEASTQTDGLSVCVGHRGSAGVHAGITADKPFEIVVAVVAESAPEGEAGGLTGEGLDAGLTTATDLSAAALAVAGVDDRAAGVVAGQGSSLVGDLVPSNAEEAGSPSDKIGDAQSPGGAGPEDEGEVGQVHDAIQGHGGARPQDEEGSGAEGTDADGDVEMTDYEDFFEEEASSDQGHGGAWPVYEEEEEVADYEDEDEEDEEDEADEEDEDVVVACDRAGFGLFDSDEDEDYESEGEEGPEEAGPGEREAAYPAFAAEASGLADYYAAVAAPGDAVGARKRRVGERGADRAVVCVEREKGYAQANIAVTVTITVKKIKNKNTSESENKISKPTESARTSARPRTRKSPDSRGTSRRAPNPNEPAGRALTSPENTPRSRADASLNLDSLPTLFTTLQSTAQRYAMTGSYGRKPRRGRRIASNDIHATLVLDETLMGEVGFVSRDIWNELYGGITAEEDDGAMPITHVALSPSPIPAPTSCASPWIVIPTTIPPLNSSQFPTIPLSTILLPASGAPHPLWEAFANQPSLRAENGIKFPIQLTATTPITLSTVVVGFFSTGEEGLFDEETIEEMITKGLDDMRVVHTGDVVRVQWMSVLARVRLCEPVDQGVLTEETKVIVVKESKGKKSGEVVDDGPLANGIELNGVDDSDSDEDVVSQGDEDDENNIELPGVSTFMDISTTLGTPAIATPLRNGPAGSVSGLSDGAPKVVKFTAKALSQKIPTQLLLPTPSGADDSEARVFVRVNELMGLGCFSGDWVGIASDHGLFGDRLPNGNRAWRPVKVYSLPDLYAGKEKVKALMKGSVYMSPLLYANLGSPTSVVLTKSPFTTPSNVHQGALLSPVAAAPPGSATPQIPPTAREVTLLRISTPISTDRALQPSLLAGLKTYFETSRKMVKVGDLIPVLIDESLGRNLFSPAALLPADADTEEVPGAGDELLYGSDRGGAGIGVNNTGKLSAAWFRVGTIIPTDDHHVPASPTNGLTNGASTHQWGGVAIVDPGSTRMVQAGSEKGRIPPTLNSPWEYYLNIVPPPIPNNPPPIHPALELPNTYVSPVHRRLRELIAAATAPRSIKLGLSPLAVLLTSAQRSIGKRTLAQRAAADVGVHIFHIDAYDIIGEGGQASDVKTEAYLRARSERAASCGVENCVLLLSHVEAFTADRMAEALKDIVADMRMVIATTTDVDKVPEPVRNVFTHELEVGAPDEGERTGLLRQITQERGVRLAREIDLSTIALKTAALVAGDLVDVVERAMTACSERMEKLAREMEGVSVRDIQLAGGDASCLNKMDFEAAVDAARKNFADSIGAPKIPNVSWDDVGGLANVKSAVMETIQLPLERPELFAKGMKKRSGILFYGPPGTGKTLLAKAIATEFSLNFFSVKGPELLNMYIGESEANVRRVFQRARDARPCVVFFDELDSVAPKRGNQGDSGGVMDRIVSQLLAELDGMSEGKEGSGGVFVIGATNRPDLLDPALLRPGRFDKMLFLGVSDTHEKQLTILEALTRKFTLHRSLSLAKIADTLPFTYTGADLYALCSDAMLKAITRQAAKVDQKIREMENPVSTAYFFDHLAKDEDTSVAVTEEDFMEAKRELIGSVSQKELEHYDRVRAMFETVEEAKEKDKGKGKAVEHAFGDDGGEEGLY</sequence>
<name>A0AAD6J135_DREDA</name>
<dbReference type="Pfam" id="PF00004">
    <property type="entry name" value="AAA"/>
    <property type="match status" value="2"/>
</dbReference>
<dbReference type="InterPro" id="IPR050168">
    <property type="entry name" value="AAA_ATPase_domain"/>
</dbReference>
<evidence type="ECO:0000256" key="7">
    <source>
        <dbReference type="ARBA" id="ARBA00034691"/>
    </source>
</evidence>
<dbReference type="PROSITE" id="PS00674">
    <property type="entry name" value="AAA"/>
    <property type="match status" value="1"/>
</dbReference>
<dbReference type="InterPro" id="IPR003959">
    <property type="entry name" value="ATPase_AAA_core"/>
</dbReference>
<dbReference type="InterPro" id="IPR003593">
    <property type="entry name" value="AAA+_ATPase"/>
</dbReference>
<dbReference type="SUPFAM" id="SSF52540">
    <property type="entry name" value="P-loop containing nucleoside triphosphate hydrolases"/>
    <property type="match status" value="2"/>
</dbReference>
<evidence type="ECO:0000256" key="5">
    <source>
        <dbReference type="ARBA" id="ARBA00022840"/>
    </source>
</evidence>
<comment type="subcellular location">
    <subcellularLocation>
        <location evidence="7">Peroxisome membrane</location>
        <topology evidence="7">Peripheral membrane protein</topology>
        <orientation evidence="7">Cytoplasmic side</orientation>
    </subcellularLocation>
</comment>
<keyword evidence="13" id="KW-0812">Transmembrane</keyword>
<evidence type="ECO:0000256" key="11">
    <source>
        <dbReference type="ARBA" id="ARBA00062700"/>
    </source>
</evidence>
<feature type="region of interest" description="Disordered" evidence="12">
    <location>
        <begin position="408"/>
        <end position="472"/>
    </location>
</feature>
<evidence type="ECO:0000259" key="14">
    <source>
        <dbReference type="SMART" id="SM00382"/>
    </source>
</evidence>
<evidence type="ECO:0000256" key="6">
    <source>
        <dbReference type="ARBA" id="ARBA00023136"/>
    </source>
</evidence>
<dbReference type="GO" id="GO:0016558">
    <property type="term" value="P:protein import into peroxisome matrix"/>
    <property type="evidence" value="ECO:0007669"/>
    <property type="project" value="TreeGrafter"/>
</dbReference>
<evidence type="ECO:0000313" key="15">
    <source>
        <dbReference type="EMBL" id="KAJ6262514.1"/>
    </source>
</evidence>
<comment type="caution">
    <text evidence="15">The sequence shown here is derived from an EMBL/GenBank/DDBJ whole genome shotgun (WGS) entry which is preliminary data.</text>
</comment>
<feature type="compositionally biased region" description="Basic and acidic residues" evidence="12">
    <location>
        <begin position="541"/>
        <end position="551"/>
    </location>
</feature>
<feature type="region of interest" description="Disordered" evidence="12">
    <location>
        <begin position="1"/>
        <end position="20"/>
    </location>
</feature>
<accession>A0AAD6J135</accession>
<comment type="catalytic activity">
    <reaction evidence="10">
        <text>ATP + H2O = ADP + phosphate + H(+)</text>
        <dbReference type="Rhea" id="RHEA:13065"/>
        <dbReference type="ChEBI" id="CHEBI:15377"/>
        <dbReference type="ChEBI" id="CHEBI:15378"/>
        <dbReference type="ChEBI" id="CHEBI:30616"/>
        <dbReference type="ChEBI" id="CHEBI:43474"/>
        <dbReference type="ChEBI" id="CHEBI:456216"/>
    </reaction>
    <physiologicalReaction direction="left-to-right" evidence="10">
        <dbReference type="Rhea" id="RHEA:13066"/>
    </physiologicalReaction>
</comment>
<feature type="compositionally biased region" description="Polar residues" evidence="12">
    <location>
        <begin position="167"/>
        <end position="176"/>
    </location>
</feature>
<dbReference type="SMART" id="SM00382">
    <property type="entry name" value="AAA"/>
    <property type="match status" value="2"/>
</dbReference>
<evidence type="ECO:0000256" key="9">
    <source>
        <dbReference type="ARBA" id="ARBA00034920"/>
    </source>
</evidence>
<evidence type="ECO:0000256" key="1">
    <source>
        <dbReference type="ARBA" id="ARBA00006914"/>
    </source>
</evidence>
<proteinExistence type="inferred from homology"/>
<feature type="region of interest" description="Disordered" evidence="12">
    <location>
        <begin position="540"/>
        <end position="605"/>
    </location>
</feature>
<reference evidence="15" key="1">
    <citation type="submission" date="2023-01" db="EMBL/GenBank/DDBJ databases">
        <title>The chitinases involved in constricting ring structure development in the nematode-trapping fungus Drechslerella dactyloides.</title>
        <authorList>
            <person name="Wang R."/>
            <person name="Zhang L."/>
            <person name="Tang P."/>
            <person name="Li S."/>
            <person name="Liang L."/>
        </authorList>
    </citation>
    <scope>NUCLEOTIDE SEQUENCE</scope>
    <source>
        <strain evidence="15">YMF1.00031</strain>
    </source>
</reference>
<protein>
    <recommendedName>
        <fullName evidence="8">Peroxisomal ATPase PEX6</fullName>
    </recommendedName>
    <alternativeName>
        <fullName evidence="9">Peroxin-6</fullName>
    </alternativeName>
</protein>
<evidence type="ECO:0000256" key="4">
    <source>
        <dbReference type="ARBA" id="ARBA00022801"/>
    </source>
</evidence>
<keyword evidence="6 13" id="KW-0472">Membrane</keyword>
<feature type="compositionally biased region" description="Acidic residues" evidence="12">
    <location>
        <begin position="152"/>
        <end position="161"/>
    </location>
</feature>
<feature type="compositionally biased region" description="Basic and acidic residues" evidence="12">
    <location>
        <begin position="1832"/>
        <end position="1847"/>
    </location>
</feature>
<keyword evidence="2" id="KW-0962">Peroxisome biogenesis</keyword>
<evidence type="ECO:0000256" key="10">
    <source>
        <dbReference type="ARBA" id="ARBA00048778"/>
    </source>
</evidence>
<dbReference type="PANTHER" id="PTHR23077">
    <property type="entry name" value="AAA-FAMILY ATPASE"/>
    <property type="match status" value="1"/>
</dbReference>
<feature type="transmembrane region" description="Helical" evidence="13">
    <location>
        <begin position="28"/>
        <end position="49"/>
    </location>
</feature>
<comment type="similarity">
    <text evidence="1">Belongs to the AAA ATPase family.</text>
</comment>
<gene>
    <name evidence="15" type="ORF">Dda_3324</name>
</gene>
<dbReference type="PANTHER" id="PTHR23077:SF9">
    <property type="entry name" value="PEROXISOMAL ATPASE PEX6"/>
    <property type="match status" value="1"/>
</dbReference>
<dbReference type="Gene3D" id="1.10.8.60">
    <property type="match status" value="2"/>
</dbReference>
<dbReference type="GO" id="GO:0005829">
    <property type="term" value="C:cytosol"/>
    <property type="evidence" value="ECO:0007669"/>
    <property type="project" value="TreeGrafter"/>
</dbReference>
<dbReference type="GO" id="GO:0005778">
    <property type="term" value="C:peroxisomal membrane"/>
    <property type="evidence" value="ECO:0007669"/>
    <property type="project" value="UniProtKB-SubCell"/>
</dbReference>
<dbReference type="InterPro" id="IPR027417">
    <property type="entry name" value="P-loop_NTPase"/>
</dbReference>